<reference evidence="3" key="1">
    <citation type="submission" date="2016-10" db="EMBL/GenBank/DDBJ databases">
        <authorList>
            <person name="Varghese N."/>
            <person name="Submissions S."/>
        </authorList>
    </citation>
    <scope>NUCLEOTIDE SEQUENCE [LARGE SCALE GENOMIC DNA]</scope>
    <source>
        <strain evidence="3">DSM 45237</strain>
    </source>
</reference>
<accession>A0A1H5K2U7</accession>
<dbReference type="RefSeq" id="WP_069110801.1">
    <property type="nucleotide sequence ID" value="NZ_FNUC01000003.1"/>
</dbReference>
<gene>
    <name evidence="2" type="ORF">SAMN04488561_1865</name>
</gene>
<evidence type="ECO:0000313" key="2">
    <source>
        <dbReference type="EMBL" id="SEE59045.1"/>
    </source>
</evidence>
<protein>
    <submittedName>
        <fullName evidence="2">Uncharacterized protein</fullName>
    </submittedName>
</protein>
<organism evidence="2 3">
    <name type="scientific">Jiangella alba</name>
    <dbReference type="NCBI Taxonomy" id="561176"/>
    <lineage>
        <taxon>Bacteria</taxon>
        <taxon>Bacillati</taxon>
        <taxon>Actinomycetota</taxon>
        <taxon>Actinomycetes</taxon>
        <taxon>Jiangellales</taxon>
        <taxon>Jiangellaceae</taxon>
        <taxon>Jiangella</taxon>
    </lineage>
</organism>
<proteinExistence type="predicted"/>
<dbReference type="Proteomes" id="UP000181980">
    <property type="component" value="Unassembled WGS sequence"/>
</dbReference>
<name>A0A1H5K2U7_9ACTN</name>
<dbReference type="OrthoDB" id="3346899at2"/>
<dbReference type="EMBL" id="FNUC01000003">
    <property type="protein sequence ID" value="SEE59045.1"/>
    <property type="molecule type" value="Genomic_DNA"/>
</dbReference>
<evidence type="ECO:0000256" key="1">
    <source>
        <dbReference type="SAM" id="MobiDB-lite"/>
    </source>
</evidence>
<dbReference type="STRING" id="561176.SAMN04488561_1865"/>
<sequence length="248" mass="27088">MATWDPHATHRLESIGAELRRNGLVDLVREAITDVWRANRARYEPDELFDDSFTLGVTSTRNLANRVYAYVRDDARWRATGAHAGREYGTTVLHVGGLELRLVKARSTAGRHPDFVADFDWRDGEMRQAAAARNRAAYGPAARDPFMAPLFEVDQPDAATAVLGCRDVFLAWGADLPSGLTAGWLGLPTTTASRWLAVTPLWWDEAAGAEPAVNGDRRTTGDRPAFGDRPAPVPAITLKPGIQAGRTA</sequence>
<keyword evidence="3" id="KW-1185">Reference proteome</keyword>
<dbReference type="AlphaFoldDB" id="A0A1H5K2U7"/>
<evidence type="ECO:0000313" key="3">
    <source>
        <dbReference type="Proteomes" id="UP000181980"/>
    </source>
</evidence>
<feature type="region of interest" description="Disordered" evidence="1">
    <location>
        <begin position="209"/>
        <end position="248"/>
    </location>
</feature>